<feature type="domain" description="Rod shape-determining protein MreC beta-barrel core" evidence="6">
    <location>
        <begin position="121"/>
        <end position="259"/>
    </location>
</feature>
<dbReference type="AlphaFoldDB" id="A0A2M6WEB5"/>
<dbReference type="PANTHER" id="PTHR34138:SF1">
    <property type="entry name" value="CELL SHAPE-DETERMINING PROTEIN MREC"/>
    <property type="match status" value="1"/>
</dbReference>
<accession>A0A2M6WEB5</accession>
<feature type="transmembrane region" description="Helical" evidence="5">
    <location>
        <begin position="15"/>
        <end position="35"/>
    </location>
</feature>
<gene>
    <name evidence="7" type="ORF">COU17_02235</name>
</gene>
<dbReference type="EMBL" id="PFBJ01000011">
    <property type="protein sequence ID" value="PIT91085.1"/>
    <property type="molecule type" value="Genomic_DNA"/>
</dbReference>
<dbReference type="InterPro" id="IPR042175">
    <property type="entry name" value="Cell/Rod_MreC_2"/>
</dbReference>
<dbReference type="PANTHER" id="PTHR34138">
    <property type="entry name" value="CELL SHAPE-DETERMINING PROTEIN MREC"/>
    <property type="match status" value="1"/>
</dbReference>
<name>A0A2M6WEB5_9BACT</name>
<proteinExistence type="inferred from homology"/>
<keyword evidence="5" id="KW-0472">Membrane</keyword>
<dbReference type="Gene3D" id="2.40.10.340">
    <property type="entry name" value="Rod shape-determining protein MreC, domain 1"/>
    <property type="match status" value="1"/>
</dbReference>
<comment type="caution">
    <text evidence="7">The sequence shown here is derived from an EMBL/GenBank/DDBJ whole genome shotgun (WGS) entry which is preliminary data.</text>
</comment>
<keyword evidence="3" id="KW-0133">Cell shape</keyword>
<dbReference type="GO" id="GO:0005886">
    <property type="term" value="C:plasma membrane"/>
    <property type="evidence" value="ECO:0007669"/>
    <property type="project" value="TreeGrafter"/>
</dbReference>
<evidence type="ECO:0000256" key="4">
    <source>
        <dbReference type="ARBA" id="ARBA00032089"/>
    </source>
</evidence>
<dbReference type="Pfam" id="PF04085">
    <property type="entry name" value="MreC"/>
    <property type="match status" value="1"/>
</dbReference>
<dbReference type="InterPro" id="IPR042177">
    <property type="entry name" value="Cell/Rod_1"/>
</dbReference>
<keyword evidence="5" id="KW-1133">Transmembrane helix</keyword>
<dbReference type="GO" id="GO:0008360">
    <property type="term" value="P:regulation of cell shape"/>
    <property type="evidence" value="ECO:0007669"/>
    <property type="project" value="UniProtKB-KW"/>
</dbReference>
<keyword evidence="5" id="KW-0812">Transmembrane</keyword>
<dbReference type="Gene3D" id="2.40.10.350">
    <property type="entry name" value="Rod shape-determining protein MreC, domain 2"/>
    <property type="match status" value="1"/>
</dbReference>
<dbReference type="Proteomes" id="UP000228809">
    <property type="component" value="Unassembled WGS sequence"/>
</dbReference>
<evidence type="ECO:0000313" key="7">
    <source>
        <dbReference type="EMBL" id="PIT91085.1"/>
    </source>
</evidence>
<dbReference type="InterPro" id="IPR007221">
    <property type="entry name" value="MreC"/>
</dbReference>
<protein>
    <recommendedName>
        <fullName evidence="2">Cell shape-determining protein MreC</fullName>
    </recommendedName>
    <alternativeName>
        <fullName evidence="4">Cell shape protein MreC</fullName>
    </alternativeName>
</protein>
<evidence type="ECO:0000313" key="8">
    <source>
        <dbReference type="Proteomes" id="UP000228809"/>
    </source>
</evidence>
<evidence type="ECO:0000259" key="6">
    <source>
        <dbReference type="Pfam" id="PF04085"/>
    </source>
</evidence>
<comment type="similarity">
    <text evidence="1">Belongs to the MreC family.</text>
</comment>
<reference evidence="8" key="1">
    <citation type="submission" date="2017-09" db="EMBL/GenBank/DDBJ databases">
        <title>Depth-based differentiation of microbial function through sediment-hosted aquifers and enrichment of novel symbionts in the deep terrestrial subsurface.</title>
        <authorList>
            <person name="Probst A.J."/>
            <person name="Ladd B."/>
            <person name="Jarett J.K."/>
            <person name="Geller-Mcgrath D.E."/>
            <person name="Sieber C.M.K."/>
            <person name="Emerson J.B."/>
            <person name="Anantharaman K."/>
            <person name="Thomas B.C."/>
            <person name="Malmstrom R."/>
            <person name="Stieglmeier M."/>
            <person name="Klingl A."/>
            <person name="Woyke T."/>
            <person name="Ryan C.M."/>
            <person name="Banfield J.F."/>
        </authorList>
    </citation>
    <scope>NUCLEOTIDE SEQUENCE [LARGE SCALE GENOMIC DNA]</scope>
</reference>
<evidence type="ECO:0000256" key="3">
    <source>
        <dbReference type="ARBA" id="ARBA00022960"/>
    </source>
</evidence>
<sequence>MRQTYLQHSKRRKKIPFGIIAAVVVALGAVGWHYLFPQSLSEVTQGIARPLLTLQASVSSSGFIGAIKSKVLLEQEVAALKQENERLRLSLIRSTLLETENKELRSFLNRSEARERVLAAVLTRPPQSRYDTFTIDVGSNRAVSVGDVVLGPGEVPLGTIIEVFGSLSLVELYSSPGRVTDVRLSGAKEATAQARGRGLGNFVIEMPRAVAVSVGEPIVLSGITSRVLGIVGAVEVKETDPFQSVFLSSPLSMFSLRFVEVERTRAL</sequence>
<organism evidence="7 8">
    <name type="scientific">Candidatus Kaiserbacteria bacterium CG10_big_fil_rev_8_21_14_0_10_49_17</name>
    <dbReference type="NCBI Taxonomy" id="1974609"/>
    <lineage>
        <taxon>Bacteria</taxon>
        <taxon>Candidatus Kaiseribacteriota</taxon>
    </lineage>
</organism>
<evidence type="ECO:0000256" key="1">
    <source>
        <dbReference type="ARBA" id="ARBA00009369"/>
    </source>
</evidence>
<dbReference type="InterPro" id="IPR055342">
    <property type="entry name" value="MreC_beta-barrel_core"/>
</dbReference>
<evidence type="ECO:0000256" key="5">
    <source>
        <dbReference type="SAM" id="Phobius"/>
    </source>
</evidence>
<evidence type="ECO:0000256" key="2">
    <source>
        <dbReference type="ARBA" id="ARBA00013855"/>
    </source>
</evidence>